<dbReference type="InterPro" id="IPR008979">
    <property type="entry name" value="Galactose-bd-like_sf"/>
</dbReference>
<dbReference type="InterPro" id="IPR038637">
    <property type="entry name" value="NPCBM_sf"/>
</dbReference>
<dbReference type="SUPFAM" id="SSF49785">
    <property type="entry name" value="Galactose-binding domain-like"/>
    <property type="match status" value="1"/>
</dbReference>
<reference evidence="4 5" key="1">
    <citation type="submission" date="2019-12" db="EMBL/GenBank/DDBJ databases">
        <title>Whole genome sequencing of endophytic Actinobacterium Micromonospora sp. MPMI6T.</title>
        <authorList>
            <person name="Evv R."/>
            <person name="Podile A.R."/>
        </authorList>
    </citation>
    <scope>NUCLEOTIDE SEQUENCE [LARGE SCALE GENOMIC DNA]</scope>
    <source>
        <strain evidence="4 5">MPMI6</strain>
    </source>
</reference>
<dbReference type="InterPro" id="IPR013222">
    <property type="entry name" value="Glyco_hyd_98_carb-bd"/>
</dbReference>
<dbReference type="RefSeq" id="WP_208814178.1">
    <property type="nucleotide sequence ID" value="NZ_WVUH01000114.1"/>
</dbReference>
<evidence type="ECO:0000313" key="4">
    <source>
        <dbReference type="EMBL" id="MBO4207281.1"/>
    </source>
</evidence>
<dbReference type="InterPro" id="IPR003477">
    <property type="entry name" value="PemK-like"/>
</dbReference>
<feature type="region of interest" description="Disordered" evidence="1">
    <location>
        <begin position="145"/>
        <end position="174"/>
    </location>
</feature>
<organism evidence="4 5">
    <name type="scientific">Micromonospora echinofusca</name>
    <dbReference type="NCBI Taxonomy" id="47858"/>
    <lineage>
        <taxon>Bacteria</taxon>
        <taxon>Bacillati</taxon>
        <taxon>Actinomycetota</taxon>
        <taxon>Actinomycetes</taxon>
        <taxon>Micromonosporales</taxon>
        <taxon>Micromonosporaceae</taxon>
        <taxon>Micromonospora</taxon>
    </lineage>
</organism>
<evidence type="ECO:0000256" key="1">
    <source>
        <dbReference type="SAM" id="MobiDB-lite"/>
    </source>
</evidence>
<keyword evidence="2" id="KW-1133">Transmembrane helix</keyword>
<dbReference type="SUPFAM" id="SSF50118">
    <property type="entry name" value="Cell growth inhibitor/plasmid maintenance toxic component"/>
    <property type="match status" value="1"/>
</dbReference>
<feature type="region of interest" description="Disordered" evidence="1">
    <location>
        <begin position="26"/>
        <end position="45"/>
    </location>
</feature>
<dbReference type="Pfam" id="PF02452">
    <property type="entry name" value="PemK_toxin"/>
    <property type="match status" value="1"/>
</dbReference>
<evidence type="ECO:0000313" key="5">
    <source>
        <dbReference type="Proteomes" id="UP000823521"/>
    </source>
</evidence>
<evidence type="ECO:0000256" key="2">
    <source>
        <dbReference type="SAM" id="Phobius"/>
    </source>
</evidence>
<dbReference type="Pfam" id="PF08305">
    <property type="entry name" value="NPCBM"/>
    <property type="match status" value="1"/>
</dbReference>
<keyword evidence="5" id="KW-1185">Reference proteome</keyword>
<dbReference type="EMBL" id="WVUH01000114">
    <property type="protein sequence ID" value="MBO4207281.1"/>
    <property type="molecule type" value="Genomic_DNA"/>
</dbReference>
<proteinExistence type="predicted"/>
<protein>
    <recommendedName>
        <fullName evidence="3">Glycosyl hydrolase family 98 putative carbohydrate-binding module domain-containing protein</fullName>
    </recommendedName>
</protein>
<name>A0ABS3VS36_MICEH</name>
<evidence type="ECO:0000259" key="3">
    <source>
        <dbReference type="Pfam" id="PF08305"/>
    </source>
</evidence>
<accession>A0ABS3VS36</accession>
<dbReference type="Gene3D" id="2.60.120.1060">
    <property type="entry name" value="NPCBM/NEW2 domain"/>
    <property type="match status" value="1"/>
</dbReference>
<keyword evidence="2" id="KW-0472">Membrane</keyword>
<dbReference type="Proteomes" id="UP000823521">
    <property type="component" value="Unassembled WGS sequence"/>
</dbReference>
<gene>
    <name evidence="4" type="ORF">GSF22_14865</name>
</gene>
<feature type="domain" description="Glycosyl hydrolase family 98 putative carbohydrate-binding module" evidence="3">
    <location>
        <begin position="252"/>
        <end position="333"/>
    </location>
</feature>
<feature type="transmembrane region" description="Helical" evidence="2">
    <location>
        <begin position="181"/>
        <end position="206"/>
    </location>
</feature>
<sequence length="353" mass="37999">MTILAFAALAAWIVWWLLGRTATRTATRTRQPPVRPRATTAGPPPNVQPGEIWWAYVPFRDTNDEKHRPCLVLTVQPDSIGVLKITSQDKSHRRDHLRIPTLDWDRTADHDSFLDISAPIHLGWHDLDHRAGTIDAFVWQQVRQLHPTGSSGPPPYPGTGPSGGSHPGSGPSVDWSRTRALALRAAGAAVAFLLVLCCGLGCLDIVRQGGQPDAAKPEAWLYELSAVATEGGESGQQVDSTLGDRRYPESTGLWVGCESSPASVTYQLDGGYRRLTATAGLDAHTPQNLTARIVVSADGKSRVSVTVSRKTTARVDVDLTGVRLLTLSAQRTRGTCGTASRPYGALGDAVLLR</sequence>
<comment type="caution">
    <text evidence="4">The sequence shown here is derived from an EMBL/GenBank/DDBJ whole genome shotgun (WGS) entry which is preliminary data.</text>
</comment>
<keyword evidence="2" id="KW-0812">Transmembrane</keyword>
<feature type="compositionally biased region" description="Low complexity" evidence="1">
    <location>
        <begin position="26"/>
        <end position="41"/>
    </location>
</feature>